<reference evidence="2 3" key="1">
    <citation type="journal article" date="2014" name="BMC Genomics">
        <title>Comparative genome sequencing reveals chemotype-specific gene clusters in the toxigenic black mold Stachybotrys.</title>
        <authorList>
            <person name="Semeiks J."/>
            <person name="Borek D."/>
            <person name="Otwinowski Z."/>
            <person name="Grishin N.V."/>
        </authorList>
    </citation>
    <scope>NUCLEOTIDE SEQUENCE [LARGE SCALE GENOMIC DNA]</scope>
    <source>
        <strain evidence="3">CBS 109288 / IBT 7711</strain>
    </source>
</reference>
<evidence type="ECO:0000313" key="3">
    <source>
        <dbReference type="Proteomes" id="UP000028045"/>
    </source>
</evidence>
<keyword evidence="3" id="KW-1185">Reference proteome</keyword>
<evidence type="ECO:0000256" key="1">
    <source>
        <dbReference type="SAM" id="MobiDB-lite"/>
    </source>
</evidence>
<feature type="compositionally biased region" description="Polar residues" evidence="1">
    <location>
        <begin position="74"/>
        <end position="91"/>
    </location>
</feature>
<proteinExistence type="predicted"/>
<gene>
    <name evidence="2" type="ORF">S7711_10477</name>
</gene>
<organism evidence="2 3">
    <name type="scientific">Stachybotrys chartarum (strain CBS 109288 / IBT 7711)</name>
    <name type="common">Toxic black mold</name>
    <name type="synonym">Stilbospora chartarum</name>
    <dbReference type="NCBI Taxonomy" id="1280523"/>
    <lineage>
        <taxon>Eukaryota</taxon>
        <taxon>Fungi</taxon>
        <taxon>Dikarya</taxon>
        <taxon>Ascomycota</taxon>
        <taxon>Pezizomycotina</taxon>
        <taxon>Sordariomycetes</taxon>
        <taxon>Hypocreomycetidae</taxon>
        <taxon>Hypocreales</taxon>
        <taxon>Stachybotryaceae</taxon>
        <taxon>Stachybotrys</taxon>
    </lineage>
</organism>
<evidence type="ECO:0000313" key="2">
    <source>
        <dbReference type="EMBL" id="KEY75103.1"/>
    </source>
</evidence>
<sequence length="219" mass="23114">MSVIRDSISRLREIAAATGEAKGGAWQGGWEGGGGLPAGPETWACPRWDKARQRSLLSKDPPRVVTAAKVLAGTASSGRTQSAQAPNNAPSLHSRATPIHPTTQPRASPLRPQASLYLAKHTLTRQRTTACCQCSCAPPFRIIPAGGQELKATLRRRLSHGPFQPAVEACHPAESRAAAQQENNAEGAAAAVGGGECLSIAAGRRYEHERKADHASHRS</sequence>
<name>A0A084BC24_STACB</name>
<dbReference type="AlphaFoldDB" id="A0A084BC24"/>
<dbReference type="EMBL" id="KL647400">
    <property type="protein sequence ID" value="KEY75103.1"/>
    <property type="molecule type" value="Genomic_DNA"/>
</dbReference>
<feature type="region of interest" description="Disordered" evidence="1">
    <location>
        <begin position="73"/>
        <end position="110"/>
    </location>
</feature>
<accession>A0A084BC24</accession>
<dbReference type="HOGENOM" id="CLU_1262248_0_0_1"/>
<protein>
    <submittedName>
        <fullName evidence="2">Uncharacterized protein</fullName>
    </submittedName>
</protein>
<dbReference type="Proteomes" id="UP000028045">
    <property type="component" value="Unassembled WGS sequence"/>
</dbReference>